<feature type="transmembrane region" description="Helical" evidence="2">
    <location>
        <begin position="6"/>
        <end position="38"/>
    </location>
</feature>
<dbReference type="PANTHER" id="PTHR35813:SF1">
    <property type="entry name" value="INNER MEMBRANE PROTEIN YBAN"/>
    <property type="match status" value="1"/>
</dbReference>
<dbReference type="RefSeq" id="WP_111313379.1">
    <property type="nucleotide sequence ID" value="NZ_QEQD01000008.1"/>
</dbReference>
<keyword evidence="2" id="KW-0812">Transmembrane</keyword>
<dbReference type="Proteomes" id="UP000253999">
    <property type="component" value="Unassembled WGS sequence"/>
</dbReference>
<organism evidence="3 4">
    <name type="scientific">Haemophilus parahaemolyticus</name>
    <dbReference type="NCBI Taxonomy" id="735"/>
    <lineage>
        <taxon>Bacteria</taxon>
        <taxon>Pseudomonadati</taxon>
        <taxon>Pseudomonadota</taxon>
        <taxon>Gammaproteobacteria</taxon>
        <taxon>Pasteurellales</taxon>
        <taxon>Pasteurellaceae</taxon>
        <taxon>Haemophilus</taxon>
    </lineage>
</organism>
<evidence type="ECO:0000313" key="4">
    <source>
        <dbReference type="Proteomes" id="UP000253999"/>
    </source>
</evidence>
<gene>
    <name evidence="3" type="ORF">DPV98_08340</name>
</gene>
<dbReference type="AlphaFoldDB" id="A0A369ZFH1"/>
<reference evidence="3 4" key="1">
    <citation type="submission" date="2018-05" db="EMBL/GenBank/DDBJ databases">
        <title>Draft Genome Sequences for a Diverse set of 7 Haemophilus Species.</title>
        <authorList>
            <person name="Nichols M."/>
            <person name="Topaz N."/>
            <person name="Wang X."/>
            <person name="Wang X."/>
            <person name="Boxrud D."/>
        </authorList>
    </citation>
    <scope>NUCLEOTIDE SEQUENCE [LARGE SCALE GENOMIC DNA]</scope>
    <source>
        <strain evidence="3 4">C2010039593</strain>
    </source>
</reference>
<keyword evidence="1" id="KW-0997">Cell inner membrane</keyword>
<comment type="caution">
    <text evidence="3">The sequence shown here is derived from an EMBL/GenBank/DDBJ whole genome shotgun (WGS) entry which is preliminary data.</text>
</comment>
<name>A0A369ZFH1_HAEPH</name>
<evidence type="ECO:0000256" key="2">
    <source>
        <dbReference type="SAM" id="Phobius"/>
    </source>
</evidence>
<keyword evidence="1" id="KW-1003">Cell membrane</keyword>
<keyword evidence="2" id="KW-1133">Transmembrane helix</keyword>
<dbReference type="PANTHER" id="PTHR35813">
    <property type="entry name" value="INNER MEMBRANE PROTEIN YBAN"/>
    <property type="match status" value="1"/>
</dbReference>
<evidence type="ECO:0000313" key="3">
    <source>
        <dbReference type="EMBL" id="RDF01928.1"/>
    </source>
</evidence>
<sequence length="131" mass="14810">MKILYALLGSIFLGIGIAGIILPGLPGTVFLLSALFCFTRSSERLHNWFIGTQIYQNHLKEFNEQRALTKKAKARILMIGTTAMGITFFISSSWVIKSIILCALVVKYLVFFFYIKTLDEEVPNLQESIEN</sequence>
<dbReference type="EMBL" id="QEQD01000008">
    <property type="protein sequence ID" value="RDF01928.1"/>
    <property type="molecule type" value="Genomic_DNA"/>
</dbReference>
<accession>A0A369ZFH1</accession>
<comment type="subcellular location">
    <subcellularLocation>
        <location evidence="1">Cell inner membrane</location>
        <topology evidence="1">Multi-pass membrane protein</topology>
    </subcellularLocation>
</comment>
<feature type="transmembrane region" description="Helical" evidence="2">
    <location>
        <begin position="98"/>
        <end position="115"/>
    </location>
</feature>
<dbReference type="Pfam" id="PF04304">
    <property type="entry name" value="DUF454"/>
    <property type="match status" value="1"/>
</dbReference>
<evidence type="ECO:0000256" key="1">
    <source>
        <dbReference type="PIRNR" id="PIRNR016789"/>
    </source>
</evidence>
<keyword evidence="1 2" id="KW-0472">Membrane</keyword>
<dbReference type="PIRSF" id="PIRSF016789">
    <property type="entry name" value="DUF454"/>
    <property type="match status" value="1"/>
</dbReference>
<feature type="transmembrane region" description="Helical" evidence="2">
    <location>
        <begin position="74"/>
        <end position="92"/>
    </location>
</feature>
<dbReference type="InterPro" id="IPR007401">
    <property type="entry name" value="DUF454"/>
</dbReference>
<proteinExistence type="predicted"/>
<dbReference type="GO" id="GO:0005886">
    <property type="term" value="C:plasma membrane"/>
    <property type="evidence" value="ECO:0007669"/>
    <property type="project" value="UniProtKB-SubCell"/>
</dbReference>
<protein>
    <recommendedName>
        <fullName evidence="1">Inner membrane protein</fullName>
    </recommendedName>
</protein>